<feature type="compositionally biased region" description="Basic and acidic residues" evidence="6">
    <location>
        <begin position="1"/>
        <end position="16"/>
    </location>
</feature>
<feature type="region of interest" description="Disordered" evidence="6">
    <location>
        <begin position="306"/>
        <end position="352"/>
    </location>
</feature>
<dbReference type="STRING" id="101127.A0A1X2GQV0"/>
<dbReference type="PANTHER" id="PTHR22705:SF0">
    <property type="entry name" value="ZZ-TYPE ZINC FINGER-CONTAINING PROTEIN 3"/>
    <property type="match status" value="1"/>
</dbReference>
<name>A0A1X2GQV0_9FUNG</name>
<gene>
    <name evidence="10" type="ORF">DM01DRAFT_1381068</name>
</gene>
<feature type="region of interest" description="Disordered" evidence="6">
    <location>
        <begin position="195"/>
        <end position="222"/>
    </location>
</feature>
<dbReference type="Gene3D" id="1.10.10.60">
    <property type="entry name" value="Homeodomain-like"/>
    <property type="match status" value="1"/>
</dbReference>
<keyword evidence="2 4" id="KW-0863">Zinc-finger</keyword>
<evidence type="ECO:0000256" key="6">
    <source>
        <dbReference type="SAM" id="MobiDB-lite"/>
    </source>
</evidence>
<comment type="caution">
    <text evidence="10">The sequence shown here is derived from an EMBL/GenBank/DDBJ whole genome shotgun (WGS) entry which is preliminary data.</text>
</comment>
<evidence type="ECO:0000256" key="1">
    <source>
        <dbReference type="ARBA" id="ARBA00022723"/>
    </source>
</evidence>
<feature type="coiled-coil region" evidence="5">
    <location>
        <begin position="60"/>
        <end position="87"/>
    </location>
</feature>
<feature type="region of interest" description="Disordered" evidence="6">
    <location>
        <begin position="1"/>
        <end position="41"/>
    </location>
</feature>
<evidence type="ECO:0000259" key="8">
    <source>
        <dbReference type="PROSITE" id="PS50135"/>
    </source>
</evidence>
<dbReference type="PANTHER" id="PTHR22705">
    <property type="entry name" value="ZINC FINGER, ZZ DOMAIN CONTAINING 3"/>
    <property type="match status" value="1"/>
</dbReference>
<dbReference type="InterPro" id="IPR001005">
    <property type="entry name" value="SANT/Myb"/>
</dbReference>
<dbReference type="SUPFAM" id="SSF46689">
    <property type="entry name" value="Homeodomain-like"/>
    <property type="match status" value="1"/>
</dbReference>
<dbReference type="AlphaFoldDB" id="A0A1X2GQV0"/>
<keyword evidence="3" id="KW-0862">Zinc</keyword>
<keyword evidence="5" id="KW-0175">Coiled coil</keyword>
<dbReference type="PROSITE" id="PS51294">
    <property type="entry name" value="HTH_MYB"/>
    <property type="match status" value="1"/>
</dbReference>
<dbReference type="PROSITE" id="PS50090">
    <property type="entry name" value="MYB_LIKE"/>
    <property type="match status" value="1"/>
</dbReference>
<evidence type="ECO:0000256" key="5">
    <source>
        <dbReference type="SAM" id="Coils"/>
    </source>
</evidence>
<feature type="domain" description="HTH myb-type" evidence="9">
    <location>
        <begin position="247"/>
        <end position="300"/>
    </location>
</feature>
<dbReference type="Gene3D" id="3.30.60.90">
    <property type="match status" value="1"/>
</dbReference>
<dbReference type="Proteomes" id="UP000242146">
    <property type="component" value="Unassembled WGS sequence"/>
</dbReference>
<feature type="compositionally biased region" description="Basic residues" evidence="6">
    <location>
        <begin position="322"/>
        <end position="338"/>
    </location>
</feature>
<feature type="domain" description="Myb-like" evidence="7">
    <location>
        <begin position="247"/>
        <end position="296"/>
    </location>
</feature>
<evidence type="ECO:0000313" key="10">
    <source>
        <dbReference type="EMBL" id="ORX59463.1"/>
    </source>
</evidence>
<dbReference type="Pfam" id="PF00249">
    <property type="entry name" value="Myb_DNA-binding"/>
    <property type="match status" value="1"/>
</dbReference>
<dbReference type="CDD" id="cd00167">
    <property type="entry name" value="SANT"/>
    <property type="match status" value="1"/>
</dbReference>
<dbReference type="OrthoDB" id="424753at2759"/>
<organism evidence="10 11">
    <name type="scientific">Hesseltinella vesiculosa</name>
    <dbReference type="NCBI Taxonomy" id="101127"/>
    <lineage>
        <taxon>Eukaryota</taxon>
        <taxon>Fungi</taxon>
        <taxon>Fungi incertae sedis</taxon>
        <taxon>Mucoromycota</taxon>
        <taxon>Mucoromycotina</taxon>
        <taxon>Mucoromycetes</taxon>
        <taxon>Mucorales</taxon>
        <taxon>Cunninghamellaceae</taxon>
        <taxon>Hesseltinella</taxon>
    </lineage>
</organism>
<dbReference type="InterPro" id="IPR009057">
    <property type="entry name" value="Homeodomain-like_sf"/>
</dbReference>
<dbReference type="SUPFAM" id="SSF57850">
    <property type="entry name" value="RING/U-box"/>
    <property type="match status" value="1"/>
</dbReference>
<evidence type="ECO:0000313" key="11">
    <source>
        <dbReference type="Proteomes" id="UP000242146"/>
    </source>
</evidence>
<evidence type="ECO:0000256" key="3">
    <source>
        <dbReference type="ARBA" id="ARBA00022833"/>
    </source>
</evidence>
<reference evidence="10 11" key="1">
    <citation type="submission" date="2016-07" db="EMBL/GenBank/DDBJ databases">
        <title>Pervasive Adenine N6-methylation of Active Genes in Fungi.</title>
        <authorList>
            <consortium name="DOE Joint Genome Institute"/>
            <person name="Mondo S.J."/>
            <person name="Dannebaum R.O."/>
            <person name="Kuo R.C."/>
            <person name="Labutti K."/>
            <person name="Haridas S."/>
            <person name="Kuo A."/>
            <person name="Salamov A."/>
            <person name="Ahrendt S.R."/>
            <person name="Lipzen A."/>
            <person name="Sullivan W."/>
            <person name="Andreopoulos W.B."/>
            <person name="Clum A."/>
            <person name="Lindquist E."/>
            <person name="Daum C."/>
            <person name="Ramamoorthy G.K."/>
            <person name="Gryganskyi A."/>
            <person name="Culley D."/>
            <person name="Magnuson J.K."/>
            <person name="James T.Y."/>
            <person name="O'Malley M.A."/>
            <person name="Stajich J.E."/>
            <person name="Spatafora J.W."/>
            <person name="Visel A."/>
            <person name="Grigoriev I.V."/>
        </authorList>
    </citation>
    <scope>NUCLEOTIDE SEQUENCE [LARGE SCALE GENOMIC DNA]</scope>
    <source>
        <strain evidence="10 11">NRRL 3301</strain>
    </source>
</reference>
<keyword evidence="1" id="KW-0479">Metal-binding</keyword>
<accession>A0A1X2GQV0</accession>
<dbReference type="InterPro" id="IPR000433">
    <property type="entry name" value="Znf_ZZ"/>
</dbReference>
<dbReference type="InterPro" id="IPR037830">
    <property type="entry name" value="ZZZ3"/>
</dbReference>
<dbReference type="InterPro" id="IPR017930">
    <property type="entry name" value="Myb_dom"/>
</dbReference>
<sequence length="494" mass="54854">MANNDKSADTTNHDKQPLTMTPESASPSTTPSTPNLDQPNDNIKAQLEANEDYQSVVRVLNVLKQQLTQATKDIETLTRLKRKALDDPMTFIEDLKTKKLKNEIPRLQKIFAVPEIDWTKYKYMPESRFAKQTASLAALIHQYTNTYEKPTMYKNILETEMPPQTIQDPKQTSPQVKALQDELAKGLEAIGQIAPSRATSIPPSADPSDTEDDPLTPTGMIGKRRLSTQTGMMEQDLTTESRTHNLPWTDEEQRRLEELLEIYPDEPVQAQRFNKISQAMGTRTPRQVASRIQKYFTKLAKKGLPVPGRINLPSGSTSRGSSRGRGRGGRARARRGRGGTRPTSMGYASFSSDGMTSTRVSGGFYNTASLPSVLMDDNDEQADAEIKQTMKKVATSVPGQTQAEPSVGNSVHEGFACDSCGMEPIVGTLYKCKECDMSEEVDLCSKCMELGTFTNDHHTTDHTFEAIRTAQAPYYDGDYGSPEHLGEYSYLGIF</sequence>
<protein>
    <submittedName>
        <fullName evidence="10">Uncharacterized protein</fullName>
    </submittedName>
</protein>
<dbReference type="SMART" id="SM00717">
    <property type="entry name" value="SANT"/>
    <property type="match status" value="1"/>
</dbReference>
<dbReference type="InterPro" id="IPR043145">
    <property type="entry name" value="Znf_ZZ_sf"/>
</dbReference>
<dbReference type="PROSITE" id="PS50135">
    <property type="entry name" value="ZF_ZZ_2"/>
    <property type="match status" value="1"/>
</dbReference>
<evidence type="ECO:0000259" key="7">
    <source>
        <dbReference type="PROSITE" id="PS50090"/>
    </source>
</evidence>
<dbReference type="GO" id="GO:0008270">
    <property type="term" value="F:zinc ion binding"/>
    <property type="evidence" value="ECO:0007669"/>
    <property type="project" value="UniProtKB-KW"/>
</dbReference>
<evidence type="ECO:0000256" key="4">
    <source>
        <dbReference type="PROSITE-ProRule" id="PRU00228"/>
    </source>
</evidence>
<dbReference type="EMBL" id="MCGT01000005">
    <property type="protein sequence ID" value="ORX59463.1"/>
    <property type="molecule type" value="Genomic_DNA"/>
</dbReference>
<keyword evidence="11" id="KW-1185">Reference proteome</keyword>
<evidence type="ECO:0000259" key="9">
    <source>
        <dbReference type="PROSITE" id="PS51294"/>
    </source>
</evidence>
<evidence type="ECO:0000256" key="2">
    <source>
        <dbReference type="ARBA" id="ARBA00022771"/>
    </source>
</evidence>
<feature type="compositionally biased region" description="Low complexity" evidence="6">
    <location>
        <begin position="21"/>
        <end position="34"/>
    </location>
</feature>
<dbReference type="SMART" id="SM00291">
    <property type="entry name" value="ZnF_ZZ"/>
    <property type="match status" value="1"/>
</dbReference>
<feature type="domain" description="ZZ-type" evidence="8">
    <location>
        <begin position="412"/>
        <end position="472"/>
    </location>
</feature>
<proteinExistence type="predicted"/>
<dbReference type="Pfam" id="PF00569">
    <property type="entry name" value="ZZ"/>
    <property type="match status" value="1"/>
</dbReference>